<dbReference type="Pfam" id="PF00440">
    <property type="entry name" value="TetR_N"/>
    <property type="match status" value="1"/>
</dbReference>
<dbReference type="PANTHER" id="PTHR47506:SF6">
    <property type="entry name" value="HTH-TYPE TRANSCRIPTIONAL REPRESSOR NEMR"/>
    <property type="match status" value="1"/>
</dbReference>
<feature type="DNA-binding region" description="H-T-H motif" evidence="4">
    <location>
        <begin position="29"/>
        <end position="48"/>
    </location>
</feature>
<keyword evidence="2 4" id="KW-0238">DNA-binding</keyword>
<keyword evidence="7" id="KW-1185">Reference proteome</keyword>
<evidence type="ECO:0000259" key="5">
    <source>
        <dbReference type="PROSITE" id="PS50977"/>
    </source>
</evidence>
<dbReference type="PROSITE" id="PS50977">
    <property type="entry name" value="HTH_TETR_2"/>
    <property type="match status" value="1"/>
</dbReference>
<feature type="domain" description="HTH tetR-type" evidence="5">
    <location>
        <begin position="6"/>
        <end position="66"/>
    </location>
</feature>
<dbReference type="InterPro" id="IPR011075">
    <property type="entry name" value="TetR_C"/>
</dbReference>
<evidence type="ECO:0000256" key="1">
    <source>
        <dbReference type="ARBA" id="ARBA00023015"/>
    </source>
</evidence>
<evidence type="ECO:0000313" key="7">
    <source>
        <dbReference type="Proteomes" id="UP001326110"/>
    </source>
</evidence>
<keyword evidence="1" id="KW-0805">Transcription regulation</keyword>
<dbReference type="Gene3D" id="1.10.357.10">
    <property type="entry name" value="Tetracycline Repressor, domain 2"/>
    <property type="match status" value="1"/>
</dbReference>
<dbReference type="InterPro" id="IPR001647">
    <property type="entry name" value="HTH_TetR"/>
</dbReference>
<accession>A0ABZ0XWI9</accession>
<dbReference type="SUPFAM" id="SSF46689">
    <property type="entry name" value="Homeodomain-like"/>
    <property type="match status" value="1"/>
</dbReference>
<sequence>MKAEYTDIRQHILDQGKAIITRKGFAGVGLNEILTAAAVPKGSFYHYFKSKELFGEALLADYVAQYLVHMDGLLGQAGKPAAQCLMAYWDSWFSDATESAHSCNCRCLVVKLSSEVADMSEPMRVALRDGTDHIIARLAVAIEHGVADGSLPVVQNAAQTAQTLYQLWLGAAMLTKLRREPSALNSAWHATLDLLHLAPASYPLRG</sequence>
<keyword evidence="3" id="KW-0804">Transcription</keyword>
<dbReference type="Pfam" id="PF16925">
    <property type="entry name" value="TetR_C_13"/>
    <property type="match status" value="1"/>
</dbReference>
<dbReference type="RefSeq" id="WP_019923288.1">
    <property type="nucleotide sequence ID" value="NZ_CP140152.1"/>
</dbReference>
<evidence type="ECO:0000256" key="2">
    <source>
        <dbReference type="ARBA" id="ARBA00023125"/>
    </source>
</evidence>
<evidence type="ECO:0000313" key="6">
    <source>
        <dbReference type="EMBL" id="WQH03938.1"/>
    </source>
</evidence>
<dbReference type="Proteomes" id="UP001326110">
    <property type="component" value="Chromosome"/>
</dbReference>
<dbReference type="InterPro" id="IPR009057">
    <property type="entry name" value="Homeodomain-like_sf"/>
</dbReference>
<dbReference type="EMBL" id="CP140152">
    <property type="protein sequence ID" value="WQH03938.1"/>
    <property type="molecule type" value="Genomic_DNA"/>
</dbReference>
<dbReference type="InterPro" id="IPR036271">
    <property type="entry name" value="Tet_transcr_reg_TetR-rel_C_sf"/>
</dbReference>
<gene>
    <name evidence="6" type="ORF">SR858_23270</name>
</gene>
<protein>
    <submittedName>
        <fullName evidence="6">TetR/AcrR family transcriptional regulator</fullName>
    </submittedName>
</protein>
<evidence type="ECO:0000256" key="4">
    <source>
        <dbReference type="PROSITE-ProRule" id="PRU00335"/>
    </source>
</evidence>
<dbReference type="PANTHER" id="PTHR47506">
    <property type="entry name" value="TRANSCRIPTIONAL REGULATORY PROTEIN"/>
    <property type="match status" value="1"/>
</dbReference>
<evidence type="ECO:0000256" key="3">
    <source>
        <dbReference type="ARBA" id="ARBA00023163"/>
    </source>
</evidence>
<dbReference type="SUPFAM" id="SSF48498">
    <property type="entry name" value="Tetracyclin repressor-like, C-terminal domain"/>
    <property type="match status" value="1"/>
</dbReference>
<organism evidence="6 7">
    <name type="scientific">Duganella zoogloeoides</name>
    <dbReference type="NCBI Taxonomy" id="75659"/>
    <lineage>
        <taxon>Bacteria</taxon>
        <taxon>Pseudomonadati</taxon>
        <taxon>Pseudomonadota</taxon>
        <taxon>Betaproteobacteria</taxon>
        <taxon>Burkholderiales</taxon>
        <taxon>Oxalobacteraceae</taxon>
        <taxon>Telluria group</taxon>
        <taxon>Duganella</taxon>
    </lineage>
</organism>
<dbReference type="GeneID" id="43164907"/>
<proteinExistence type="predicted"/>
<reference evidence="6 7" key="1">
    <citation type="submission" date="2023-11" db="EMBL/GenBank/DDBJ databases">
        <title>MicrobeMod: A computational toolkit for identifying prokaryotic methylation and restriction-modification with nanopore sequencing.</title>
        <authorList>
            <person name="Crits-Christoph A."/>
            <person name="Kang S.C."/>
            <person name="Lee H."/>
            <person name="Ostrov N."/>
        </authorList>
    </citation>
    <scope>NUCLEOTIDE SEQUENCE [LARGE SCALE GENOMIC DNA]</scope>
    <source>
        <strain evidence="6 7">ATCC 25935</strain>
    </source>
</reference>
<name>A0ABZ0XWI9_9BURK</name>